<feature type="transmembrane region" description="Helical" evidence="7">
    <location>
        <begin position="197"/>
        <end position="225"/>
    </location>
</feature>
<dbReference type="InterPro" id="IPR049177">
    <property type="entry name" value="MgtC_SapB_SrpB_YhiD_N"/>
</dbReference>
<dbReference type="Proteomes" id="UP001054902">
    <property type="component" value="Unassembled WGS sequence"/>
</dbReference>
<evidence type="ECO:0000313" key="10">
    <source>
        <dbReference type="Proteomes" id="UP001054902"/>
    </source>
</evidence>
<dbReference type="EMBL" id="BLLK01000022">
    <property type="protein sequence ID" value="GFH45669.1"/>
    <property type="molecule type" value="Genomic_DNA"/>
</dbReference>
<evidence type="ECO:0000256" key="2">
    <source>
        <dbReference type="ARBA" id="ARBA00022475"/>
    </source>
</evidence>
<dbReference type="InterPro" id="IPR003416">
    <property type="entry name" value="MgtC/SapB/SrpB/YhiD_fam"/>
</dbReference>
<evidence type="ECO:0000256" key="6">
    <source>
        <dbReference type="SAM" id="MobiDB-lite"/>
    </source>
</evidence>
<accession>A0AAD3CHD2</accession>
<dbReference type="PANTHER" id="PTHR33778">
    <property type="entry name" value="PROTEIN MGTC"/>
    <property type="match status" value="1"/>
</dbReference>
<dbReference type="PANTHER" id="PTHR33778:SF1">
    <property type="entry name" value="MAGNESIUM TRANSPORTER YHID-RELATED"/>
    <property type="match status" value="1"/>
</dbReference>
<evidence type="ECO:0000259" key="8">
    <source>
        <dbReference type="Pfam" id="PF02308"/>
    </source>
</evidence>
<gene>
    <name evidence="9" type="ORF">CTEN210_02143</name>
</gene>
<keyword evidence="10" id="KW-1185">Reference proteome</keyword>
<feature type="transmembrane region" description="Helical" evidence="7">
    <location>
        <begin position="160"/>
        <end position="177"/>
    </location>
</feature>
<dbReference type="Pfam" id="PF02308">
    <property type="entry name" value="MgtC"/>
    <property type="match status" value="1"/>
</dbReference>
<keyword evidence="3 7" id="KW-0812">Transmembrane</keyword>
<dbReference type="AlphaFoldDB" id="A0AAD3CHD2"/>
<keyword evidence="4 7" id="KW-1133">Transmembrane helix</keyword>
<feature type="compositionally biased region" description="Basic residues" evidence="6">
    <location>
        <begin position="286"/>
        <end position="297"/>
    </location>
</feature>
<evidence type="ECO:0000256" key="3">
    <source>
        <dbReference type="ARBA" id="ARBA00022692"/>
    </source>
</evidence>
<evidence type="ECO:0000256" key="7">
    <source>
        <dbReference type="SAM" id="Phobius"/>
    </source>
</evidence>
<proteinExistence type="predicted"/>
<evidence type="ECO:0000256" key="4">
    <source>
        <dbReference type="ARBA" id="ARBA00022989"/>
    </source>
</evidence>
<evidence type="ECO:0000256" key="5">
    <source>
        <dbReference type="ARBA" id="ARBA00023136"/>
    </source>
</evidence>
<dbReference type="PRINTS" id="PR01837">
    <property type="entry name" value="MGTCSAPBPROT"/>
</dbReference>
<protein>
    <recommendedName>
        <fullName evidence="8">MgtC/SapB/SrpB/YhiD N-terminal domain-containing protein</fullName>
    </recommendedName>
</protein>
<feature type="transmembrane region" description="Helical" evidence="7">
    <location>
        <begin position="125"/>
        <end position="148"/>
    </location>
</feature>
<keyword evidence="5 7" id="KW-0472">Membrane</keyword>
<feature type="region of interest" description="Disordered" evidence="6">
    <location>
        <begin position="260"/>
        <end position="304"/>
    </location>
</feature>
<evidence type="ECO:0000256" key="1">
    <source>
        <dbReference type="ARBA" id="ARBA00004651"/>
    </source>
</evidence>
<reference evidence="9 10" key="1">
    <citation type="journal article" date="2021" name="Sci. Rep.">
        <title>The genome of the diatom Chaetoceros tenuissimus carries an ancient integrated fragment of an extant virus.</title>
        <authorList>
            <person name="Hongo Y."/>
            <person name="Kimura K."/>
            <person name="Takaki Y."/>
            <person name="Yoshida Y."/>
            <person name="Baba S."/>
            <person name="Kobayashi G."/>
            <person name="Nagasaki K."/>
            <person name="Hano T."/>
            <person name="Tomaru Y."/>
        </authorList>
    </citation>
    <scope>NUCLEOTIDE SEQUENCE [LARGE SCALE GENOMIC DNA]</scope>
    <source>
        <strain evidence="9 10">NIES-3715</strain>
    </source>
</reference>
<name>A0AAD3CHD2_9STRA</name>
<comment type="subcellular location">
    <subcellularLocation>
        <location evidence="1">Cell membrane</location>
        <topology evidence="1">Multi-pass membrane protein</topology>
    </subcellularLocation>
</comment>
<organism evidence="9 10">
    <name type="scientific">Chaetoceros tenuissimus</name>
    <dbReference type="NCBI Taxonomy" id="426638"/>
    <lineage>
        <taxon>Eukaryota</taxon>
        <taxon>Sar</taxon>
        <taxon>Stramenopiles</taxon>
        <taxon>Ochrophyta</taxon>
        <taxon>Bacillariophyta</taxon>
        <taxon>Coscinodiscophyceae</taxon>
        <taxon>Chaetocerotophycidae</taxon>
        <taxon>Chaetocerotales</taxon>
        <taxon>Chaetocerotaceae</taxon>
        <taxon>Chaetoceros</taxon>
    </lineage>
</organism>
<feature type="domain" description="MgtC/SapB/SrpB/YhiD N-terminal" evidence="8">
    <location>
        <begin position="104"/>
        <end position="231"/>
    </location>
</feature>
<keyword evidence="2" id="KW-1003">Cell membrane</keyword>
<sequence>MGFERRVSFQTEEDYHKLLRQRSYHYFTNPTFSKKALYFLVASYVAIVSFLSIAQPFLDLCDKDAPRTDLDFSNPGYDQRICVRTRSPKLLYLTPEECSFGRRIVIAGCLGALVGWERRNADRPAGIRTMSLVSLGSCLFAICSSFAFIEGPMEWDGSRVAAAIPSGVGFLGSAVIWKQSHEEGQSVHGLSTATAVWVSAACGIACAGELYVAASFTVAVMMLILRFGPRIDDDPEDGTEFISEHAVMDELTFDEENAEPMSPLRLPSVGYGSTKDLSGKSASMRRSTHSHFSRSAHVRATLKD</sequence>
<dbReference type="GO" id="GO:0005886">
    <property type="term" value="C:plasma membrane"/>
    <property type="evidence" value="ECO:0007669"/>
    <property type="project" value="UniProtKB-SubCell"/>
</dbReference>
<comment type="caution">
    <text evidence="9">The sequence shown here is derived from an EMBL/GenBank/DDBJ whole genome shotgun (WGS) entry which is preliminary data.</text>
</comment>
<feature type="transmembrane region" description="Helical" evidence="7">
    <location>
        <begin position="36"/>
        <end position="58"/>
    </location>
</feature>
<evidence type="ECO:0000313" key="9">
    <source>
        <dbReference type="EMBL" id="GFH45669.1"/>
    </source>
</evidence>